<protein>
    <submittedName>
        <fullName evidence="1">Uncharacterized protein</fullName>
    </submittedName>
</protein>
<evidence type="ECO:0000313" key="2">
    <source>
        <dbReference type="Proteomes" id="UP000325440"/>
    </source>
</evidence>
<dbReference type="EMBL" id="CABPRJ010000023">
    <property type="protein sequence ID" value="VVC25937.1"/>
    <property type="molecule type" value="Genomic_DNA"/>
</dbReference>
<organism evidence="1 2">
    <name type="scientific">Cinara cedri</name>
    <dbReference type="NCBI Taxonomy" id="506608"/>
    <lineage>
        <taxon>Eukaryota</taxon>
        <taxon>Metazoa</taxon>
        <taxon>Ecdysozoa</taxon>
        <taxon>Arthropoda</taxon>
        <taxon>Hexapoda</taxon>
        <taxon>Insecta</taxon>
        <taxon>Pterygota</taxon>
        <taxon>Neoptera</taxon>
        <taxon>Paraneoptera</taxon>
        <taxon>Hemiptera</taxon>
        <taxon>Sternorrhyncha</taxon>
        <taxon>Aphidomorpha</taxon>
        <taxon>Aphidoidea</taxon>
        <taxon>Aphididae</taxon>
        <taxon>Lachninae</taxon>
        <taxon>Cinara</taxon>
    </lineage>
</organism>
<dbReference type="AlphaFoldDB" id="A0A5E4M1D0"/>
<proteinExistence type="predicted"/>
<sequence length="87" mass="9679">MSSRRSIVIVIVIVAVLSLSVFLAALARCPRAATANAAANRSYDDRESGTMAELAGAVRSRRSIFAVVPEFEDFWFRILKKDKKIDY</sequence>
<gene>
    <name evidence="1" type="ORF">CINCED_3A013904</name>
</gene>
<keyword evidence="2" id="KW-1185">Reference proteome</keyword>
<accession>A0A5E4M1D0</accession>
<name>A0A5E4M1D0_9HEMI</name>
<dbReference type="Proteomes" id="UP000325440">
    <property type="component" value="Unassembled WGS sequence"/>
</dbReference>
<evidence type="ECO:0000313" key="1">
    <source>
        <dbReference type="EMBL" id="VVC25937.1"/>
    </source>
</evidence>
<reference evidence="1 2" key="1">
    <citation type="submission" date="2019-08" db="EMBL/GenBank/DDBJ databases">
        <authorList>
            <person name="Alioto T."/>
            <person name="Alioto T."/>
            <person name="Gomez Garrido J."/>
        </authorList>
    </citation>
    <scope>NUCLEOTIDE SEQUENCE [LARGE SCALE GENOMIC DNA]</scope>
</reference>